<sequence length="125" mass="14096">MEVPTSPKYDLMKPVVTVRGFFNPWGVAVDDDIGFIYVTDWSIPIISIFSETGEFLNTFTNLIMREAWGIAIRRDKLYVTDTSVDALFYFQFDAGLHLVGTFGNGRGSADNQFDYPNGITVNIRP</sequence>
<dbReference type="SUPFAM" id="SSF63829">
    <property type="entry name" value="Calcium-dependent phosphotriesterase"/>
    <property type="match status" value="1"/>
</dbReference>
<evidence type="ECO:0000313" key="2">
    <source>
        <dbReference type="Proteomes" id="UP001165289"/>
    </source>
</evidence>
<reference evidence="1 2" key="1">
    <citation type="journal article" date="2023" name="BMC Biol.">
        <title>The compact genome of the sponge Oopsacas minuta (Hexactinellida) is lacking key metazoan core genes.</title>
        <authorList>
            <person name="Santini S."/>
            <person name="Schenkelaars Q."/>
            <person name="Jourda C."/>
            <person name="Duchesne M."/>
            <person name="Belahbib H."/>
            <person name="Rocher C."/>
            <person name="Selva M."/>
            <person name="Riesgo A."/>
            <person name="Vervoort M."/>
            <person name="Leys S.P."/>
            <person name="Kodjabachian L."/>
            <person name="Le Bivic A."/>
            <person name="Borchiellini C."/>
            <person name="Claverie J.M."/>
            <person name="Renard E."/>
        </authorList>
    </citation>
    <scope>NUCLEOTIDE SEQUENCE [LARGE SCALE GENOMIC DNA]</scope>
    <source>
        <strain evidence="1">SPO-2</strain>
    </source>
</reference>
<organism evidence="1 2">
    <name type="scientific">Oopsacas minuta</name>
    <dbReference type="NCBI Taxonomy" id="111878"/>
    <lineage>
        <taxon>Eukaryota</taxon>
        <taxon>Metazoa</taxon>
        <taxon>Porifera</taxon>
        <taxon>Hexactinellida</taxon>
        <taxon>Hexasterophora</taxon>
        <taxon>Lyssacinosida</taxon>
        <taxon>Leucopsacidae</taxon>
        <taxon>Oopsacas</taxon>
    </lineage>
</organism>
<keyword evidence="2" id="KW-1185">Reference proteome</keyword>
<dbReference type="InterPro" id="IPR011042">
    <property type="entry name" value="6-blade_b-propeller_TolB-like"/>
</dbReference>
<dbReference type="AlphaFoldDB" id="A0AAV7JJJ1"/>
<accession>A0AAV7JJJ1</accession>
<dbReference type="Proteomes" id="UP001165289">
    <property type="component" value="Unassembled WGS sequence"/>
</dbReference>
<dbReference type="Gene3D" id="2.120.10.30">
    <property type="entry name" value="TolB, C-terminal domain"/>
    <property type="match status" value="1"/>
</dbReference>
<comment type="caution">
    <text evidence="1">The sequence shown here is derived from an EMBL/GenBank/DDBJ whole genome shotgun (WGS) entry which is preliminary data.</text>
</comment>
<protein>
    <submittedName>
        <fullName evidence="1">Uncharacterized protein</fullName>
    </submittedName>
</protein>
<dbReference type="EMBL" id="JAKMXF010000322">
    <property type="protein sequence ID" value="KAI6649127.1"/>
    <property type="molecule type" value="Genomic_DNA"/>
</dbReference>
<evidence type="ECO:0000313" key="1">
    <source>
        <dbReference type="EMBL" id="KAI6649127.1"/>
    </source>
</evidence>
<proteinExistence type="predicted"/>
<name>A0AAV7JJJ1_9METZ</name>
<gene>
    <name evidence="1" type="ORF">LOD99_6846</name>
</gene>